<reference evidence="5" key="1">
    <citation type="submission" date="2020-10" db="EMBL/GenBank/DDBJ databases">
        <title>Ca. Dormibacterota MAGs.</title>
        <authorList>
            <person name="Montgomery K."/>
        </authorList>
    </citation>
    <scope>NUCLEOTIDE SEQUENCE [LARGE SCALE GENOMIC DNA]</scope>
    <source>
        <strain evidence="5">SC8812_S17_10</strain>
    </source>
</reference>
<dbReference type="EMBL" id="JAEKNR010000021">
    <property type="protein sequence ID" value="MBJ7596744.1"/>
    <property type="molecule type" value="Genomic_DNA"/>
</dbReference>
<keyword evidence="2" id="KW-0560">Oxidoreductase</keyword>
<dbReference type="AlphaFoldDB" id="A0A934K0L1"/>
<dbReference type="InterPro" id="IPR005475">
    <property type="entry name" value="Transketolase-like_Pyr-bd"/>
</dbReference>
<dbReference type="SUPFAM" id="SSF52518">
    <property type="entry name" value="Thiamin diphosphate-binding fold (THDP-binding)"/>
    <property type="match status" value="1"/>
</dbReference>
<dbReference type="Pfam" id="PF02780">
    <property type="entry name" value="Transketolase_C"/>
    <property type="match status" value="1"/>
</dbReference>
<evidence type="ECO:0000256" key="1">
    <source>
        <dbReference type="ARBA" id="ARBA00001964"/>
    </source>
</evidence>
<keyword evidence="6" id="KW-1185">Reference proteome</keyword>
<dbReference type="SMART" id="SM00861">
    <property type="entry name" value="Transket_pyr"/>
    <property type="match status" value="1"/>
</dbReference>
<dbReference type="PANTHER" id="PTHR43257:SF2">
    <property type="entry name" value="PYRUVATE DEHYDROGENASE E1 COMPONENT SUBUNIT BETA"/>
    <property type="match status" value="1"/>
</dbReference>
<evidence type="ECO:0000259" key="4">
    <source>
        <dbReference type="SMART" id="SM00861"/>
    </source>
</evidence>
<evidence type="ECO:0000313" key="5">
    <source>
        <dbReference type="EMBL" id="MBJ7596744.1"/>
    </source>
</evidence>
<gene>
    <name evidence="5" type="ORF">JF922_01470</name>
</gene>
<dbReference type="Gene3D" id="3.40.50.920">
    <property type="match status" value="1"/>
</dbReference>
<dbReference type="RefSeq" id="WP_338198574.1">
    <property type="nucleotide sequence ID" value="NZ_JAEKNR010000021.1"/>
</dbReference>
<dbReference type="SUPFAM" id="SSF52922">
    <property type="entry name" value="TK C-terminal domain-like"/>
    <property type="match status" value="1"/>
</dbReference>
<protein>
    <submittedName>
        <fullName evidence="5">Alpha-ketoacid dehydrogenase subunit beta</fullName>
    </submittedName>
</protein>
<dbReference type="FunFam" id="3.40.50.920:FF:000001">
    <property type="entry name" value="Pyruvate dehydrogenase E1 beta subunit"/>
    <property type="match status" value="1"/>
</dbReference>
<evidence type="ECO:0000313" key="6">
    <source>
        <dbReference type="Proteomes" id="UP000612893"/>
    </source>
</evidence>
<sequence>MPELNYVEAIRSALAFEMERDERVMVLGLDVGRLGGVFRATQGLLQRFGPDRVVDTPLAEGAIVGAALGLSIAGLLPVAEIQFLGFTHQAFHQIGPQLGRYRYRSRGRYQPQVTIRAPFGGGVRTPEFHADAIEAQFTQTPGVKIVCPAFPEDARGMLLEAIRDPDPVLFLEPQRLYRSERREVPDGDHTVPLGKARLVRGGEDLTLIAWSAAVELCQRAAERLAHDGVDAAILDLRSLVPLDVEGLVEAVRRTGKAVVVQEAPFTGGFGAEVVATLHQEAFYSLDAPVARVAARDTPYPPGTLEDFYLPTVDRVVAAARATAEA</sequence>
<comment type="caution">
    <text evidence="5">The sequence shown here is derived from an EMBL/GenBank/DDBJ whole genome shotgun (WGS) entry which is preliminary data.</text>
</comment>
<name>A0A934K0L1_9BACT</name>
<accession>A0A934K0L1</accession>
<comment type="cofactor">
    <cofactor evidence="1">
        <name>thiamine diphosphate</name>
        <dbReference type="ChEBI" id="CHEBI:58937"/>
    </cofactor>
</comment>
<evidence type="ECO:0000256" key="2">
    <source>
        <dbReference type="ARBA" id="ARBA00023002"/>
    </source>
</evidence>
<keyword evidence="3" id="KW-0786">Thiamine pyrophosphate</keyword>
<dbReference type="Pfam" id="PF02779">
    <property type="entry name" value="Transket_pyr"/>
    <property type="match status" value="1"/>
</dbReference>
<dbReference type="CDD" id="cd07036">
    <property type="entry name" value="TPP_PYR_E1-PDHc-beta_like"/>
    <property type="match status" value="1"/>
</dbReference>
<dbReference type="Gene3D" id="3.40.50.970">
    <property type="match status" value="1"/>
</dbReference>
<proteinExistence type="predicted"/>
<dbReference type="FunFam" id="3.40.50.970:FF:000001">
    <property type="entry name" value="Pyruvate dehydrogenase E1 beta subunit"/>
    <property type="match status" value="1"/>
</dbReference>
<dbReference type="InterPro" id="IPR009014">
    <property type="entry name" value="Transketo_C/PFOR_II"/>
</dbReference>
<dbReference type="GO" id="GO:0016491">
    <property type="term" value="F:oxidoreductase activity"/>
    <property type="evidence" value="ECO:0007669"/>
    <property type="project" value="UniProtKB-KW"/>
</dbReference>
<dbReference type="InterPro" id="IPR033248">
    <property type="entry name" value="Transketolase_C"/>
</dbReference>
<dbReference type="PANTHER" id="PTHR43257">
    <property type="entry name" value="PYRUVATE DEHYDROGENASE E1 COMPONENT BETA SUBUNIT"/>
    <property type="match status" value="1"/>
</dbReference>
<feature type="domain" description="Transketolase-like pyrimidine-binding" evidence="4">
    <location>
        <begin position="4"/>
        <end position="179"/>
    </location>
</feature>
<evidence type="ECO:0000256" key="3">
    <source>
        <dbReference type="ARBA" id="ARBA00023052"/>
    </source>
</evidence>
<dbReference type="InterPro" id="IPR029061">
    <property type="entry name" value="THDP-binding"/>
</dbReference>
<dbReference type="Proteomes" id="UP000612893">
    <property type="component" value="Unassembled WGS sequence"/>
</dbReference>
<organism evidence="5 6">
    <name type="scientific">Candidatus Nephthysia bennettiae</name>
    <dbReference type="NCBI Taxonomy" id="3127016"/>
    <lineage>
        <taxon>Bacteria</taxon>
        <taxon>Bacillati</taxon>
        <taxon>Candidatus Dormiibacterota</taxon>
        <taxon>Candidatus Dormibacteria</taxon>
        <taxon>Candidatus Dormibacterales</taxon>
        <taxon>Candidatus Dormibacteraceae</taxon>
        <taxon>Candidatus Nephthysia</taxon>
    </lineage>
</organism>